<proteinExistence type="predicted"/>
<keyword evidence="3" id="KW-1185">Reference proteome</keyword>
<gene>
    <name evidence="2" type="ORF">EAH80_17785</name>
</gene>
<evidence type="ECO:0000313" key="2">
    <source>
        <dbReference type="EMBL" id="TPG32668.1"/>
    </source>
</evidence>
<dbReference type="Proteomes" id="UP000320095">
    <property type="component" value="Unassembled WGS sequence"/>
</dbReference>
<reference evidence="2 3" key="1">
    <citation type="journal article" date="2019" name="Environ. Microbiol.">
        <title>Species interactions and distinct microbial communities in high Arctic permafrost affected cryosols are associated with the CH4 and CO2 gas fluxes.</title>
        <authorList>
            <person name="Altshuler I."/>
            <person name="Hamel J."/>
            <person name="Turney S."/>
            <person name="Magnuson E."/>
            <person name="Levesque R."/>
            <person name="Greer C."/>
            <person name="Whyte L.G."/>
        </authorList>
    </citation>
    <scope>NUCLEOTIDE SEQUENCE [LARGE SCALE GENOMIC DNA]</scope>
    <source>
        <strain evidence="2 3">S5.20</strain>
    </source>
</reference>
<evidence type="ECO:0000259" key="1">
    <source>
        <dbReference type="Pfam" id="PF11563"/>
    </source>
</evidence>
<dbReference type="Gene3D" id="1.10.490.10">
    <property type="entry name" value="Globins"/>
    <property type="match status" value="1"/>
</dbReference>
<dbReference type="SUPFAM" id="SSF46458">
    <property type="entry name" value="Globin-like"/>
    <property type="match status" value="1"/>
</dbReference>
<sequence>MSPQPTPEDVLHHPERIHGYSYGTASAGPSPLSLDDLMKLKAAVGLTDQGDAALRAAGEVLAPRAADMVTAWRTQVGQHPFLALYSAHPDGSPNPEYGAASTLRFDRWVIDACTRPLDQAWLDQQHEIGLRHNRAKKNQTDHADSVDHIPLRYLLAFTAVIITSARDFLADEGRSTEQIDEMHAAFTKSVMLHVTVWTRAYTANNQW</sequence>
<name>A0A502E4K1_9MYCO</name>
<evidence type="ECO:0000313" key="3">
    <source>
        <dbReference type="Proteomes" id="UP000320095"/>
    </source>
</evidence>
<comment type="caution">
    <text evidence="2">The sequence shown here is derived from an EMBL/GenBank/DDBJ whole genome shotgun (WGS) entry which is preliminary data.</text>
</comment>
<dbReference type="GO" id="GO:0019825">
    <property type="term" value="F:oxygen binding"/>
    <property type="evidence" value="ECO:0007669"/>
    <property type="project" value="InterPro"/>
</dbReference>
<dbReference type="AlphaFoldDB" id="A0A502E4K1"/>
<accession>A0A502E4K1</accession>
<dbReference type="EMBL" id="RCZG01000007">
    <property type="protein sequence ID" value="TPG32668.1"/>
    <property type="molecule type" value="Genomic_DNA"/>
</dbReference>
<dbReference type="InterPro" id="IPR044398">
    <property type="entry name" value="Globin-sensor_dom"/>
</dbReference>
<dbReference type="InterPro" id="IPR012292">
    <property type="entry name" value="Globin/Proto"/>
</dbReference>
<dbReference type="GO" id="GO:0020037">
    <property type="term" value="F:heme binding"/>
    <property type="evidence" value="ECO:0007669"/>
    <property type="project" value="InterPro"/>
</dbReference>
<dbReference type="InterPro" id="IPR009050">
    <property type="entry name" value="Globin-like_sf"/>
</dbReference>
<dbReference type="OrthoDB" id="9780134at2"/>
<dbReference type="Pfam" id="PF11563">
    <property type="entry name" value="Protoglobin"/>
    <property type="match status" value="1"/>
</dbReference>
<organism evidence="2 3">
    <name type="scientific">Mycolicibacterium hodleri</name>
    <dbReference type="NCBI Taxonomy" id="49897"/>
    <lineage>
        <taxon>Bacteria</taxon>
        <taxon>Bacillati</taxon>
        <taxon>Actinomycetota</taxon>
        <taxon>Actinomycetes</taxon>
        <taxon>Mycobacteriales</taxon>
        <taxon>Mycobacteriaceae</taxon>
        <taxon>Mycolicibacterium</taxon>
    </lineage>
</organism>
<dbReference type="RefSeq" id="WP_140693644.1">
    <property type="nucleotide sequence ID" value="NZ_RCZG01000007.1"/>
</dbReference>
<feature type="domain" description="Globin-sensor" evidence="1">
    <location>
        <begin position="36"/>
        <end position="205"/>
    </location>
</feature>
<protein>
    <submittedName>
        <fullName evidence="2">Protogloblin ApPgb</fullName>
    </submittedName>
</protein>